<dbReference type="InterPro" id="IPR006497">
    <property type="entry name" value="Phage_lambda_VrpO_N"/>
</dbReference>
<protein>
    <recommendedName>
        <fullName evidence="1">Bacteriophage lambda Replication protein O N-terminal domain-containing protein</fullName>
    </recommendedName>
</protein>
<feature type="domain" description="Bacteriophage lambda Replication protein O N-terminal" evidence="1">
    <location>
        <begin position="12"/>
        <end position="99"/>
    </location>
</feature>
<evidence type="ECO:0000313" key="3">
    <source>
        <dbReference type="Proteomes" id="UP000230922"/>
    </source>
</evidence>
<proteinExistence type="predicted"/>
<dbReference type="Proteomes" id="UP000230922">
    <property type="component" value="Unassembled WGS sequence"/>
</dbReference>
<comment type="caution">
    <text evidence="2">The sequence shown here is derived from an EMBL/GenBank/DDBJ whole genome shotgun (WGS) entry which is preliminary data.</text>
</comment>
<evidence type="ECO:0000259" key="1">
    <source>
        <dbReference type="Pfam" id="PF04492"/>
    </source>
</evidence>
<accession>A0A2H0VB14</accession>
<dbReference type="Pfam" id="PF04492">
    <property type="entry name" value="Phage_rep_O"/>
    <property type="match status" value="1"/>
</dbReference>
<name>A0A2H0VB14_9BACT</name>
<dbReference type="EMBL" id="PFAK01000030">
    <property type="protein sequence ID" value="PIR96307.1"/>
    <property type="molecule type" value="Genomic_DNA"/>
</dbReference>
<gene>
    <name evidence="2" type="ORF">COT92_01905</name>
</gene>
<dbReference type="AlphaFoldDB" id="A0A2H0VB14"/>
<sequence length="282" mass="32149">MIDNKKLIPNSTQIPNSVLDLLIPDLPEAEGKCLLYICRRTFGFHKDEDRISFKQFINGIKSKNGQTLDKGTGLVRQSVSEGLKNLAKSGAIIVEKNSNGNIYRLNLEMDIEKVVQKIDQSRKQTASGLKNRPKQVYLIDPQKKGKQRETKVFADGASAHSTFIKFFEETTQRIRGIKPIITQADCRNLKRVLDFGTVSETELEQIALYFLSDRYYKKFSPAISTFLSAGILNGLVDSLKNRPTFWREMDDYMGRAFQRPAVQSDDLAYRLAEMKEKLITKK</sequence>
<dbReference type="InterPro" id="IPR036388">
    <property type="entry name" value="WH-like_DNA-bd_sf"/>
</dbReference>
<evidence type="ECO:0000313" key="2">
    <source>
        <dbReference type="EMBL" id="PIR96307.1"/>
    </source>
</evidence>
<organism evidence="2 3">
    <name type="scientific">Candidatus Doudnabacteria bacterium CG10_big_fil_rev_8_21_14_0_10_42_18</name>
    <dbReference type="NCBI Taxonomy" id="1974552"/>
    <lineage>
        <taxon>Bacteria</taxon>
        <taxon>Candidatus Doudnaibacteriota</taxon>
    </lineage>
</organism>
<reference evidence="3" key="1">
    <citation type="submission" date="2017-09" db="EMBL/GenBank/DDBJ databases">
        <title>Depth-based differentiation of microbial function through sediment-hosted aquifers and enrichment of novel symbionts in the deep terrestrial subsurface.</title>
        <authorList>
            <person name="Probst A.J."/>
            <person name="Ladd B."/>
            <person name="Jarett J.K."/>
            <person name="Geller-Mcgrath D.E."/>
            <person name="Sieber C.M.K."/>
            <person name="Emerson J.B."/>
            <person name="Anantharaman K."/>
            <person name="Thomas B.C."/>
            <person name="Malmstrom R."/>
            <person name="Stieglmeier M."/>
            <person name="Klingl A."/>
            <person name="Woyke T."/>
            <person name="Ryan C.M."/>
            <person name="Banfield J.F."/>
        </authorList>
    </citation>
    <scope>NUCLEOTIDE SEQUENCE [LARGE SCALE GENOMIC DNA]</scope>
</reference>
<dbReference type="GO" id="GO:0006260">
    <property type="term" value="P:DNA replication"/>
    <property type="evidence" value="ECO:0007669"/>
    <property type="project" value="InterPro"/>
</dbReference>
<dbReference type="Gene3D" id="1.10.10.10">
    <property type="entry name" value="Winged helix-like DNA-binding domain superfamily/Winged helix DNA-binding domain"/>
    <property type="match status" value="1"/>
</dbReference>